<proteinExistence type="predicted"/>
<keyword evidence="3" id="KW-1185">Reference proteome</keyword>
<gene>
    <name evidence="2" type="ORF">JL111_16545</name>
</gene>
<keyword evidence="1" id="KW-0812">Transmembrane</keyword>
<evidence type="ECO:0000313" key="3">
    <source>
        <dbReference type="Proteomes" id="UP000644749"/>
    </source>
</evidence>
<name>A0ABS1S966_9RHOB</name>
<evidence type="ECO:0000256" key="1">
    <source>
        <dbReference type="SAM" id="Phobius"/>
    </source>
</evidence>
<evidence type="ECO:0000313" key="2">
    <source>
        <dbReference type="EMBL" id="MBL3675090.1"/>
    </source>
</evidence>
<feature type="transmembrane region" description="Helical" evidence="1">
    <location>
        <begin position="77"/>
        <end position="98"/>
    </location>
</feature>
<dbReference type="RefSeq" id="WP_191311869.1">
    <property type="nucleotide sequence ID" value="NZ_BNCL01000017.1"/>
</dbReference>
<sequence length="103" mass="10844">MIWMARVLAGPILWGALFSGIYGLHGLGCGLDWPNRETPLGALHPLAMIGAWLLGLALHAALIRWNRALGDARQAMLVRAGNWIGAVASAATLFPVIATSTCG</sequence>
<organism evidence="2 3">
    <name type="scientific">Paracoccus aerius</name>
    <dbReference type="NCBI Taxonomy" id="1915382"/>
    <lineage>
        <taxon>Bacteria</taxon>
        <taxon>Pseudomonadati</taxon>
        <taxon>Pseudomonadota</taxon>
        <taxon>Alphaproteobacteria</taxon>
        <taxon>Rhodobacterales</taxon>
        <taxon>Paracoccaceae</taxon>
        <taxon>Paracoccus</taxon>
    </lineage>
</organism>
<reference evidence="2 3" key="1">
    <citation type="submission" date="2021-01" db="EMBL/GenBank/DDBJ databases">
        <title>011410 draft genome.</title>
        <authorList>
            <person name="Lang L."/>
        </authorList>
    </citation>
    <scope>NUCLEOTIDE SEQUENCE [LARGE SCALE GENOMIC DNA]</scope>
    <source>
        <strain evidence="2 3">KCTC 42845</strain>
    </source>
</reference>
<feature type="transmembrane region" description="Helical" evidence="1">
    <location>
        <begin position="42"/>
        <end position="65"/>
    </location>
</feature>
<accession>A0ABS1S966</accession>
<dbReference type="EMBL" id="JAESHT010000017">
    <property type="protein sequence ID" value="MBL3675090.1"/>
    <property type="molecule type" value="Genomic_DNA"/>
</dbReference>
<keyword evidence="1" id="KW-1133">Transmembrane helix</keyword>
<protein>
    <submittedName>
        <fullName evidence="2">Uncharacterized protein</fullName>
    </submittedName>
</protein>
<comment type="caution">
    <text evidence="2">The sequence shown here is derived from an EMBL/GenBank/DDBJ whole genome shotgun (WGS) entry which is preliminary data.</text>
</comment>
<keyword evidence="1" id="KW-0472">Membrane</keyword>
<dbReference type="Proteomes" id="UP000644749">
    <property type="component" value="Unassembled WGS sequence"/>
</dbReference>